<evidence type="ECO:0000313" key="1">
    <source>
        <dbReference type="EnsemblMetazoa" id="XP_050506079.1"/>
    </source>
</evidence>
<dbReference type="RefSeq" id="XP_050506079.1">
    <property type="nucleotide sequence ID" value="XM_050650122.1"/>
</dbReference>
<keyword evidence="2" id="KW-1185">Reference proteome</keyword>
<accession>A0ABM5K7B0</accession>
<organism evidence="1 2">
    <name type="scientific">Diabrotica virgifera virgifera</name>
    <name type="common">western corn rootworm</name>
    <dbReference type="NCBI Taxonomy" id="50390"/>
    <lineage>
        <taxon>Eukaryota</taxon>
        <taxon>Metazoa</taxon>
        <taxon>Ecdysozoa</taxon>
        <taxon>Arthropoda</taxon>
        <taxon>Hexapoda</taxon>
        <taxon>Insecta</taxon>
        <taxon>Pterygota</taxon>
        <taxon>Neoptera</taxon>
        <taxon>Endopterygota</taxon>
        <taxon>Coleoptera</taxon>
        <taxon>Polyphaga</taxon>
        <taxon>Cucujiformia</taxon>
        <taxon>Chrysomeloidea</taxon>
        <taxon>Chrysomelidae</taxon>
        <taxon>Galerucinae</taxon>
        <taxon>Diabroticina</taxon>
        <taxon>Diabroticites</taxon>
        <taxon>Diabrotica</taxon>
    </lineage>
</organism>
<evidence type="ECO:0000313" key="2">
    <source>
        <dbReference type="Proteomes" id="UP001652700"/>
    </source>
</evidence>
<name>A0ABM5K7B0_DIAVI</name>
<protein>
    <recommendedName>
        <fullName evidence="3">Cysteine-rich transmembrane CYSTM domain-containing protein</fullName>
    </recommendedName>
</protein>
<sequence length="120" mass="13177">MNETVNLNLSTQSSIFSVTNEDSVVPPGTLILPITYPVVQQPRWTSPSMEIQKLVYHKNEQDNLVTSDTKLENIPHSLNNGQPMAPATEEESSESLCYKCAAVCLCCLGPCLQILVISLL</sequence>
<evidence type="ECO:0008006" key="3">
    <source>
        <dbReference type="Google" id="ProtNLM"/>
    </source>
</evidence>
<dbReference type="GeneID" id="126884228"/>
<proteinExistence type="predicted"/>
<reference evidence="1" key="1">
    <citation type="submission" date="2025-05" db="UniProtKB">
        <authorList>
            <consortium name="EnsemblMetazoa"/>
        </authorList>
    </citation>
    <scope>IDENTIFICATION</scope>
</reference>
<dbReference type="Proteomes" id="UP001652700">
    <property type="component" value="Unplaced"/>
</dbReference>
<dbReference type="EnsemblMetazoa" id="XM_050650122.1">
    <property type="protein sequence ID" value="XP_050506079.1"/>
    <property type="gene ID" value="LOC126884228"/>
</dbReference>